<protein>
    <submittedName>
        <fullName evidence="1">DUF4278 domain-containing protein</fullName>
    </submittedName>
</protein>
<accession>A0A951PIW4</accession>
<evidence type="ECO:0000313" key="2">
    <source>
        <dbReference type="Proteomes" id="UP000753908"/>
    </source>
</evidence>
<name>A0A951PIW4_9CYAN</name>
<gene>
    <name evidence="1" type="ORF">KME25_05035</name>
</gene>
<reference evidence="1" key="1">
    <citation type="submission" date="2021-05" db="EMBL/GenBank/DDBJ databases">
        <authorList>
            <person name="Pietrasiak N."/>
            <person name="Ward R."/>
            <person name="Stajich J.E."/>
            <person name="Kurbessoian T."/>
        </authorList>
    </citation>
    <scope>NUCLEOTIDE SEQUENCE</scope>
    <source>
        <strain evidence="1">CPER-KK1</strain>
    </source>
</reference>
<organism evidence="1 2">
    <name type="scientific">Symplocastrum torsivum CPER-KK1</name>
    <dbReference type="NCBI Taxonomy" id="450513"/>
    <lineage>
        <taxon>Bacteria</taxon>
        <taxon>Bacillati</taxon>
        <taxon>Cyanobacteriota</taxon>
        <taxon>Cyanophyceae</taxon>
        <taxon>Oscillatoriophycideae</taxon>
        <taxon>Oscillatoriales</taxon>
        <taxon>Microcoleaceae</taxon>
        <taxon>Symplocastrum</taxon>
    </lineage>
</organism>
<dbReference type="Proteomes" id="UP000753908">
    <property type="component" value="Unassembled WGS sequence"/>
</dbReference>
<dbReference type="EMBL" id="JAHHIF010000005">
    <property type="protein sequence ID" value="MBW4543797.1"/>
    <property type="molecule type" value="Genomic_DNA"/>
</dbReference>
<evidence type="ECO:0000313" key="1">
    <source>
        <dbReference type="EMBL" id="MBW4543797.1"/>
    </source>
</evidence>
<dbReference type="Pfam" id="PF14105">
    <property type="entry name" value="DUF4278"/>
    <property type="match status" value="1"/>
</dbReference>
<dbReference type="AlphaFoldDB" id="A0A951PIW4"/>
<proteinExistence type="predicted"/>
<sequence>MKLFYRGVSYEAESSTLEVTEGEIGGMYRGQAWRTHTPKQSRRRVVAPVELTYRGAPYRR</sequence>
<comment type="caution">
    <text evidence="1">The sequence shown here is derived from an EMBL/GenBank/DDBJ whole genome shotgun (WGS) entry which is preliminary data.</text>
</comment>
<dbReference type="InterPro" id="IPR025458">
    <property type="entry name" value="DUF4278"/>
</dbReference>
<reference evidence="1" key="2">
    <citation type="journal article" date="2022" name="Microbiol. Resour. Announc.">
        <title>Metagenome Sequencing to Explore Phylogenomics of Terrestrial Cyanobacteria.</title>
        <authorList>
            <person name="Ward R.D."/>
            <person name="Stajich J.E."/>
            <person name="Johansen J.R."/>
            <person name="Huntemann M."/>
            <person name="Clum A."/>
            <person name="Foster B."/>
            <person name="Foster B."/>
            <person name="Roux S."/>
            <person name="Palaniappan K."/>
            <person name="Varghese N."/>
            <person name="Mukherjee S."/>
            <person name="Reddy T.B.K."/>
            <person name="Daum C."/>
            <person name="Copeland A."/>
            <person name="Chen I.A."/>
            <person name="Ivanova N.N."/>
            <person name="Kyrpides N.C."/>
            <person name="Shapiro N."/>
            <person name="Eloe-Fadrosh E.A."/>
            <person name="Pietrasiak N."/>
        </authorList>
    </citation>
    <scope>NUCLEOTIDE SEQUENCE</scope>
    <source>
        <strain evidence="1">CPER-KK1</strain>
    </source>
</reference>